<dbReference type="GO" id="GO:0006869">
    <property type="term" value="P:lipid transport"/>
    <property type="evidence" value="ECO:0007669"/>
    <property type="project" value="UniProtKB-KW"/>
</dbReference>
<dbReference type="GO" id="GO:0006623">
    <property type="term" value="P:protein targeting to vacuole"/>
    <property type="evidence" value="ECO:0007669"/>
    <property type="project" value="TreeGrafter"/>
</dbReference>
<keyword evidence="2" id="KW-0813">Transport</keyword>
<protein>
    <recommendedName>
        <fullName evidence="9">PH domain-containing protein</fullName>
    </recommendedName>
</protein>
<reference evidence="7 8" key="1">
    <citation type="submission" date="2016-11" db="EMBL/GenBank/DDBJ databases">
        <title>The macronuclear genome of Stentor coeruleus: a giant cell with tiny introns.</title>
        <authorList>
            <person name="Slabodnick M."/>
            <person name="Ruby J.G."/>
            <person name="Reiff S.B."/>
            <person name="Swart E.C."/>
            <person name="Gosai S."/>
            <person name="Prabakaran S."/>
            <person name="Witkowska E."/>
            <person name="Larue G.E."/>
            <person name="Fisher S."/>
            <person name="Freeman R.M."/>
            <person name="Gunawardena J."/>
            <person name="Chu W."/>
            <person name="Stover N.A."/>
            <person name="Gregory B.D."/>
            <person name="Nowacki M."/>
            <person name="Derisi J."/>
            <person name="Roy S.W."/>
            <person name="Marshall W.F."/>
            <person name="Sood P."/>
        </authorList>
    </citation>
    <scope>NUCLEOTIDE SEQUENCE [LARGE SCALE GENOMIC DNA]</scope>
    <source>
        <strain evidence="7">WM001</strain>
    </source>
</reference>
<accession>A0A1R2BMA2</accession>
<evidence type="ECO:0000313" key="8">
    <source>
        <dbReference type="Proteomes" id="UP000187209"/>
    </source>
</evidence>
<evidence type="ECO:0008006" key="9">
    <source>
        <dbReference type="Google" id="ProtNLM"/>
    </source>
</evidence>
<evidence type="ECO:0000256" key="3">
    <source>
        <dbReference type="ARBA" id="ARBA00023055"/>
    </source>
</evidence>
<dbReference type="Proteomes" id="UP000187209">
    <property type="component" value="Unassembled WGS sequence"/>
</dbReference>
<gene>
    <name evidence="7" type="ORF">SteCoe_22358</name>
</gene>
<dbReference type="InterPro" id="IPR009543">
    <property type="entry name" value="VPS13_VAB"/>
</dbReference>
<evidence type="ECO:0000256" key="1">
    <source>
        <dbReference type="ARBA" id="ARBA00006545"/>
    </source>
</evidence>
<keyword evidence="8" id="KW-1185">Reference proteome</keyword>
<comment type="caution">
    <text evidence="7">The sequence shown here is derived from an EMBL/GenBank/DDBJ whole genome shotgun (WGS) entry which is preliminary data.</text>
</comment>
<dbReference type="PANTHER" id="PTHR16166">
    <property type="entry name" value="VACUOLAR PROTEIN SORTING-ASSOCIATED PROTEIN VPS13"/>
    <property type="match status" value="1"/>
</dbReference>
<keyword evidence="3" id="KW-0445">Lipid transport</keyword>
<feature type="coiled-coil region" evidence="4">
    <location>
        <begin position="404"/>
        <end position="434"/>
    </location>
</feature>
<dbReference type="InterPro" id="IPR026854">
    <property type="entry name" value="VPS13_N"/>
</dbReference>
<proteinExistence type="inferred from homology"/>
<organism evidence="7 8">
    <name type="scientific">Stentor coeruleus</name>
    <dbReference type="NCBI Taxonomy" id="5963"/>
    <lineage>
        <taxon>Eukaryota</taxon>
        <taxon>Sar</taxon>
        <taxon>Alveolata</taxon>
        <taxon>Ciliophora</taxon>
        <taxon>Postciliodesmatophora</taxon>
        <taxon>Heterotrichea</taxon>
        <taxon>Heterotrichida</taxon>
        <taxon>Stentoridae</taxon>
        <taxon>Stentor</taxon>
    </lineage>
</organism>
<dbReference type="GO" id="GO:0045053">
    <property type="term" value="P:protein retention in Golgi apparatus"/>
    <property type="evidence" value="ECO:0007669"/>
    <property type="project" value="TreeGrafter"/>
</dbReference>
<sequence>MNGAVANVLNSVLGSWVENVNSEQLKLSIFSGQVNLTNLMLKESAIDSLGFPFKLRSGCIKSLDIDIPWSSLASNPLKIQITGVNALISPASPDNWSEENEKTNEKIFRRTILENFEAISNTEISVNEDQGFVAKLVNKIVLNVQVKISCVYIRYEDDITSTRPFAIGFMIKSLKAVTCDENWNQKYIESAPINYKLVEIEGISLYIDYKNKLEQNYKAFADMIVEEMEKEVDHFYILSPTTYTLKARINTNPKDLSVPQYSLNLHNPKVRFAVEMEQLFHVMKILEFMQSFDHFRNGIKKSITYPEISGDQSSKYKELYKEYRLTNKDSKKAKEIKKTLTEIEEGYDVYSIIGQRKYIDKELELIKKEQGLLEEIKKTEEEAQGGTLSKFTGFLWGKSDSQKKQDDENRKKKISEMKAQLQNVLLEKQAFTEEMNSWVASDSEFSAVPKDFTQFLIKFEVDSTAFALRYDEQDIIVFKMRTFQVTTGIRIDSFYVKLKISRTSIQDKVMHSVDFPYILRGKPLKAKYETLHKQKLSLHSGGIVVYGNFFSFFKVNNLFTELLNNTSDELKNNYLKQISETSLEYIKQSENYMKDLLKNGVTETIELDLDIKAPLVCIPLDINSKSSGMLIMDFGNLDAKTSSTKEAGYDFFVYSFAYKEMRACVAWNFDDINKWQEGSFTEILLPVDYTLELRNCAQIQYTVPSLKARLIFPKIKVAIHDTVLKFVFQLQKRVMNILAEASSFDPMQKAKRIEDFKRKSVAKNSVIETEGYKDQMKRIKKIVSVKFGIVFEEIDIVVIENSKLLTGFGILNLKAESRLSVDGEISGEITLGRLELKDHREGILLNKAISNPLLENLESRKSLNADEILQVRMNFLMKPKTDIVDIGIYINDMRVILSSSFFTALENFFKETFSLIESMDPEKPSTQSQEEKYSYTTNFNTRIVIQLTNFELWLPLSLTHLHKRTGCFFFGACIEYKSSQQYKISLNEEMEEIKREYLHLSDEASIELTGIGGLIGLINKNRVVLSEERTYDLIPPSRFGIYYTCLKPKNEPIIMNFQVNLESIQLDIGLRDIQYAKSLADQWIRKTTTQEEKAVDMPEVSTKTQFLVDCDAFKVTLLEDTGVKAYTLLVFHMSSFKLSGNFDVDKIEASMSTFLFSDYYNLKMCAWEPLIENWDISSTLVQNSKENPMVIGIESPTMLNINITMSMIEIMGTLMQKLGENSSFWAEDCVRERALTDQNELLAHGQFFYNIENAMGTSLQVWLDLPKTEVDVWILGPGQTQMFSYEQLQEKINTSSLKKGLSNGITEEVQVPISLCLKIEGFEPVKGLHFERLGTRGFELISGERKVNCILTVESNENLRVVRFESGKICMNNTSSPLVLICGSSEYELEAGGAYSLPLRWNYATDKPTVLTKNGPVTFFDNKAIELITGDWAVITICEYKTETRKRQTVIQFNIPFCFENLMPGLMTVYANKSENPIGVGNAGSRINCSRFNPNSSNEFSFKFEFDSGLMLQTEWAGIGCKQHSIGYKGTFIGQSVMIDPSVMDIKKSRSIDLTSRRRIRPQDPDVLSAKNVEIYSSYIIVNKTEFDIEMSNNKSSVSITPYSMCLYKINRMKLKILKEKYGEPSELSKDLNIEAIGISGCVSLQFKQVNEITPKEIIFGISVSSASRPLIKTKIVTIVPRFVLTNELEYDIFIRQYFRDSEGGITSTLISGATLSYNLENSEVSKLIQISRNGHNWSSPFSLQNIEDFQVKFLSREEDRIEDSSDQWQKPQQSNNFNHIVRVIVTTEDQASLHTIITTPSEPEFAINNTTQETIKIRQKKFPPITVPGFARVPWVFDSLDSEKILEMTIGGKTKELNIEKVKKSKKFSKFRFETRVVGVTREVVISLTRGSMNSSVGGDGPKGKLKMIMNFRGLGISVIDSTPRELFYFSAIEIKNIYKEKEEKDPKRLEKSRKFKLLIGKIQLDNMQAKGKLFPMILGPSPKNNDENTPMLQLEIDRTSFRKLINNGVYERDPIKRFSWVELALQEMRLNINQEVINEVLEFYAEVMRKLAWFQSFKPFPNKIVEMRLISSSLDPAPCKLSKNLLVISSKSYFKLVHLCAVKVIISFKTSSKNLELNVDPREGFGLVNLFGSIGGTFINISDSPLYFKEIFIQESFQTISTLFGQILSNYQRQGILQFYKVLGSSDIIGNPVGLIDRLGTGVLEFFNEPVKGVIKGPKAFAEGMSKGIRSLVGNIVAGSFGSISKITGNLYGLVREVGGDTKGADRINDSDNAVENIFQGIKGGVIDLAEGVTGIFLKPWKGAKREGAKGLLKGIGSGLLGIVTSPLSAALRIGSGLTTGVTNAATFLARGKVTPMGRARFPRHFSPKKVLEYYNFEVAEAQDFLLSLPDHRKESIVFYMRMEEEECIIIIITLKNFLFIVNADLIQKYELEKIDSVEVHMPADNNFYIRIGCENEEALVISSKNYSPLIKLYAAVTSLTNPAKPKKGVKKILAPNRYGNSCCKPKKRELVASRYSLAQRK</sequence>
<feature type="coiled-coil region" evidence="4">
    <location>
        <begin position="976"/>
        <end position="1003"/>
    </location>
</feature>
<dbReference type="Pfam" id="PF12624">
    <property type="entry name" value="VPS13_N"/>
    <property type="match status" value="1"/>
</dbReference>
<feature type="domain" description="Vacuolar protein sorting-associated protein 13 VPS13 adaptor binding" evidence="6">
    <location>
        <begin position="1572"/>
        <end position="1758"/>
    </location>
</feature>
<evidence type="ECO:0000313" key="7">
    <source>
        <dbReference type="EMBL" id="OMJ77963.1"/>
    </source>
</evidence>
<dbReference type="InterPro" id="IPR026847">
    <property type="entry name" value="VPS13"/>
</dbReference>
<dbReference type="PANTHER" id="PTHR16166:SF93">
    <property type="entry name" value="INTERMEMBRANE LIPID TRANSFER PROTEIN VPS13"/>
    <property type="match status" value="1"/>
</dbReference>
<dbReference type="OrthoDB" id="286316at2759"/>
<evidence type="ECO:0000256" key="2">
    <source>
        <dbReference type="ARBA" id="ARBA00022448"/>
    </source>
</evidence>
<keyword evidence="4" id="KW-0175">Coiled coil</keyword>
<comment type="similarity">
    <text evidence="1">Belongs to the VPS13 family.</text>
</comment>
<name>A0A1R2BMA2_9CILI</name>
<dbReference type="Pfam" id="PF25036">
    <property type="entry name" value="VPS13_VAB"/>
    <property type="match status" value="1"/>
</dbReference>
<evidence type="ECO:0000259" key="6">
    <source>
        <dbReference type="Pfam" id="PF25036"/>
    </source>
</evidence>
<evidence type="ECO:0000259" key="5">
    <source>
        <dbReference type="Pfam" id="PF12624"/>
    </source>
</evidence>
<dbReference type="EMBL" id="MPUH01000547">
    <property type="protein sequence ID" value="OMJ77963.1"/>
    <property type="molecule type" value="Genomic_DNA"/>
</dbReference>
<evidence type="ECO:0000256" key="4">
    <source>
        <dbReference type="SAM" id="Coils"/>
    </source>
</evidence>
<feature type="domain" description="Chorein N-terminal" evidence="5">
    <location>
        <begin position="3"/>
        <end position="292"/>
    </location>
</feature>